<protein>
    <submittedName>
        <fullName evidence="1">Uncharacterized protein</fullName>
    </submittedName>
</protein>
<name>A0A3G2R801_9FIRM</name>
<proteinExistence type="predicted"/>
<keyword evidence="2" id="KW-1185">Reference proteome</keyword>
<dbReference type="EMBL" id="CP033169">
    <property type="protein sequence ID" value="AYO31566.1"/>
    <property type="molecule type" value="Genomic_DNA"/>
</dbReference>
<accession>A0A3G2R801</accession>
<gene>
    <name evidence="1" type="ORF">D2962_14020</name>
</gene>
<sequence>MHILVYAGKNIEVSPCQKNSQITAFKTLRYLVKIHEIYINIQINREKQHFFWEKTDKRN</sequence>
<dbReference type="KEGG" id="bacg:D2962_14020"/>
<evidence type="ECO:0000313" key="1">
    <source>
        <dbReference type="EMBL" id="AYO31566.1"/>
    </source>
</evidence>
<reference evidence="1 2" key="1">
    <citation type="submission" date="2018-10" db="EMBL/GenBank/DDBJ databases">
        <authorList>
            <person name="Zhang X."/>
        </authorList>
    </citation>
    <scope>NUCLEOTIDE SEQUENCE [LARGE SCALE GENOMIC DNA]</scope>
    <source>
        <strain evidence="1 2">SK-G1</strain>
    </source>
</reference>
<evidence type="ECO:0000313" key="2">
    <source>
        <dbReference type="Proteomes" id="UP000280960"/>
    </source>
</evidence>
<organism evidence="1 2">
    <name type="scientific">Biomaibacter acetigenes</name>
    <dbReference type="NCBI Taxonomy" id="2316383"/>
    <lineage>
        <taxon>Bacteria</taxon>
        <taxon>Bacillati</taxon>
        <taxon>Bacillota</taxon>
        <taxon>Clostridia</taxon>
        <taxon>Thermosediminibacterales</taxon>
        <taxon>Tepidanaerobacteraceae</taxon>
        <taxon>Biomaibacter</taxon>
    </lineage>
</organism>
<dbReference type="Proteomes" id="UP000280960">
    <property type="component" value="Chromosome"/>
</dbReference>
<dbReference type="AlphaFoldDB" id="A0A3G2R801"/>